<comment type="caution">
    <text evidence="1">The sequence shown here is derived from an EMBL/GenBank/DDBJ whole genome shotgun (WGS) entry which is preliminary data.</text>
</comment>
<dbReference type="EMBL" id="JACEIK010003323">
    <property type="protein sequence ID" value="MCD9641291.1"/>
    <property type="molecule type" value="Genomic_DNA"/>
</dbReference>
<protein>
    <submittedName>
        <fullName evidence="1">Uncharacterized protein</fullName>
    </submittedName>
</protein>
<reference evidence="1 2" key="1">
    <citation type="journal article" date="2021" name="BMC Genomics">
        <title>Datura genome reveals duplications of psychoactive alkaloid biosynthetic genes and high mutation rate following tissue culture.</title>
        <authorList>
            <person name="Rajewski A."/>
            <person name="Carter-House D."/>
            <person name="Stajich J."/>
            <person name="Litt A."/>
        </authorList>
    </citation>
    <scope>NUCLEOTIDE SEQUENCE [LARGE SCALE GENOMIC DNA]</scope>
    <source>
        <strain evidence="1">AR-01</strain>
    </source>
</reference>
<feature type="non-terminal residue" evidence="1">
    <location>
        <position position="1"/>
    </location>
</feature>
<name>A0ABS8V2H3_DATST</name>
<accession>A0ABS8V2H3</accession>
<organism evidence="1 2">
    <name type="scientific">Datura stramonium</name>
    <name type="common">Jimsonweed</name>
    <name type="synonym">Common thornapple</name>
    <dbReference type="NCBI Taxonomy" id="4076"/>
    <lineage>
        <taxon>Eukaryota</taxon>
        <taxon>Viridiplantae</taxon>
        <taxon>Streptophyta</taxon>
        <taxon>Embryophyta</taxon>
        <taxon>Tracheophyta</taxon>
        <taxon>Spermatophyta</taxon>
        <taxon>Magnoliopsida</taxon>
        <taxon>eudicotyledons</taxon>
        <taxon>Gunneridae</taxon>
        <taxon>Pentapetalae</taxon>
        <taxon>asterids</taxon>
        <taxon>lamiids</taxon>
        <taxon>Solanales</taxon>
        <taxon>Solanaceae</taxon>
        <taxon>Solanoideae</taxon>
        <taxon>Datureae</taxon>
        <taxon>Datura</taxon>
    </lineage>
</organism>
<gene>
    <name evidence="1" type="ORF">HAX54_027398</name>
</gene>
<proteinExistence type="predicted"/>
<dbReference type="Proteomes" id="UP000823775">
    <property type="component" value="Unassembled WGS sequence"/>
</dbReference>
<evidence type="ECO:0000313" key="2">
    <source>
        <dbReference type="Proteomes" id="UP000823775"/>
    </source>
</evidence>
<evidence type="ECO:0000313" key="1">
    <source>
        <dbReference type="EMBL" id="MCD9641291.1"/>
    </source>
</evidence>
<keyword evidence="2" id="KW-1185">Reference proteome</keyword>
<sequence>DCEFERYQYAPGYIPYYLYLGTSTVHSPAPQHRINSYPTLPVAPAFVAPPPPEISSFITHPSIVLPRSFSETIFNTHDVQNHPLEPIFKATYPYGYTHQPEFSFETEKIIKTDKQEEMARKMKSLEQAMRNL</sequence>